<evidence type="ECO:0000259" key="4">
    <source>
        <dbReference type="Pfam" id="PF01073"/>
    </source>
</evidence>
<evidence type="ECO:0000256" key="2">
    <source>
        <dbReference type="ARBA" id="ARBA00023002"/>
    </source>
</evidence>
<accession>A0A3M7KVU6</accession>
<keyword evidence="3" id="KW-0812">Transmembrane</keyword>
<dbReference type="GO" id="GO:0016616">
    <property type="term" value="F:oxidoreductase activity, acting on the CH-OH group of donors, NAD or NADP as acceptor"/>
    <property type="evidence" value="ECO:0007669"/>
    <property type="project" value="InterPro"/>
</dbReference>
<feature type="transmembrane region" description="Helical" evidence="3">
    <location>
        <begin position="12"/>
        <end position="28"/>
    </location>
</feature>
<name>A0A3M7KVU6_AUXPR</name>
<keyword evidence="3" id="KW-1133">Transmembrane helix</keyword>
<dbReference type="Pfam" id="PF01073">
    <property type="entry name" value="3Beta_HSD"/>
    <property type="match status" value="1"/>
</dbReference>
<keyword evidence="3" id="KW-0472">Membrane</keyword>
<dbReference type="PANTHER" id="PTHR43245:SF51">
    <property type="entry name" value="SHORT CHAIN DEHYDROGENASE_REDUCTASE FAMILY 42E, MEMBER 2"/>
    <property type="match status" value="1"/>
</dbReference>
<dbReference type="InterPro" id="IPR002225">
    <property type="entry name" value="3Beta_OHSteriod_DH/Estase"/>
</dbReference>
<comment type="caution">
    <text evidence="5">The sequence shown here is derived from an EMBL/GenBank/DDBJ whole genome shotgun (WGS) entry which is preliminary data.</text>
</comment>
<dbReference type="GO" id="GO:0006694">
    <property type="term" value="P:steroid biosynthetic process"/>
    <property type="evidence" value="ECO:0007669"/>
    <property type="project" value="InterPro"/>
</dbReference>
<evidence type="ECO:0000313" key="5">
    <source>
        <dbReference type="EMBL" id="RMZ54668.1"/>
    </source>
</evidence>
<reference evidence="6" key="1">
    <citation type="journal article" date="2018" name="Algal Res.">
        <title>Characterization of plant carbon substrate utilization by Auxenochlorella protothecoides.</title>
        <authorList>
            <person name="Vogler B.W."/>
            <person name="Starkenburg S.R."/>
            <person name="Sudasinghe N."/>
            <person name="Schambach J.Y."/>
            <person name="Rollin J.A."/>
            <person name="Pattathil S."/>
            <person name="Barry A.N."/>
        </authorList>
    </citation>
    <scope>NUCLEOTIDE SEQUENCE [LARGE SCALE GENOMIC DNA]</scope>
    <source>
        <strain evidence="6">UTEX 25</strain>
    </source>
</reference>
<evidence type="ECO:0000313" key="6">
    <source>
        <dbReference type="Proteomes" id="UP000279271"/>
    </source>
</evidence>
<evidence type="ECO:0000256" key="1">
    <source>
        <dbReference type="ARBA" id="ARBA00009219"/>
    </source>
</evidence>
<sequence>MSRYKSLELFKFGVYVTIPVLLVGAIVYRPENLEAIIRNTKCLVTGGNGFLGQHLVAQLADSGEYEVTVFDIRPPVIPFPGVKYITGDLTKEVDVDAACKGKNVVFHCATAAPTAANAANLKLMDAVNVQGTRSVVEACARHGVSRLVYTSSASVVFDGSPLVKVDESTPYAARHMDYYTGTKAQGEVAVLAANGRGGLRTLALRPSGIFGEHDTLLVPSVASNAARGKLKYIIGSGRNCMDWTYAGNVAQAHLDAAAALGDARRVGRVAGRAFFVTNDDPRPFWGFMGDLCEGLGYPRPSVRLPFHLVFFIALLMQYVILPLLAPFKKIDSDFTPFRIKLASVDRTFSCEAAKRELGYRPAVSLDEGLRRTLASFQHLRRGVGGARPKST</sequence>
<dbReference type="SUPFAM" id="SSF51735">
    <property type="entry name" value="NAD(P)-binding Rossmann-fold domains"/>
    <property type="match status" value="1"/>
</dbReference>
<comment type="similarity">
    <text evidence="1 3">Belongs to the 3-beta-HSD family.</text>
</comment>
<dbReference type="Gene3D" id="3.40.50.720">
    <property type="entry name" value="NAD(P)-binding Rossmann-like Domain"/>
    <property type="match status" value="1"/>
</dbReference>
<dbReference type="EMBL" id="QOKY01000173">
    <property type="protein sequence ID" value="RMZ54668.1"/>
    <property type="molecule type" value="Genomic_DNA"/>
</dbReference>
<dbReference type="InterPro" id="IPR036291">
    <property type="entry name" value="NAD(P)-bd_dom_sf"/>
</dbReference>
<organism evidence="5 6">
    <name type="scientific">Auxenochlorella protothecoides</name>
    <name type="common">Green microalga</name>
    <name type="synonym">Chlorella protothecoides</name>
    <dbReference type="NCBI Taxonomy" id="3075"/>
    <lineage>
        <taxon>Eukaryota</taxon>
        <taxon>Viridiplantae</taxon>
        <taxon>Chlorophyta</taxon>
        <taxon>core chlorophytes</taxon>
        <taxon>Trebouxiophyceae</taxon>
        <taxon>Chlorellales</taxon>
        <taxon>Chlorellaceae</taxon>
        <taxon>Auxenochlorella</taxon>
    </lineage>
</organism>
<dbReference type="InterPro" id="IPR050177">
    <property type="entry name" value="Lipid_A_modif_metabolic_enz"/>
</dbReference>
<proteinExistence type="inferred from homology"/>
<gene>
    <name evidence="5" type="ORF">APUTEX25_003046</name>
</gene>
<evidence type="ECO:0000256" key="3">
    <source>
        <dbReference type="RuleBase" id="RU004475"/>
    </source>
</evidence>
<feature type="domain" description="3-beta hydroxysteroid dehydrogenase/isomerase" evidence="4">
    <location>
        <begin position="43"/>
        <end position="305"/>
    </location>
</feature>
<dbReference type="PANTHER" id="PTHR43245">
    <property type="entry name" value="BIFUNCTIONAL POLYMYXIN RESISTANCE PROTEIN ARNA"/>
    <property type="match status" value="1"/>
</dbReference>
<keyword evidence="2 3" id="KW-0560">Oxidoreductase</keyword>
<dbReference type="Proteomes" id="UP000279271">
    <property type="component" value="Unassembled WGS sequence"/>
</dbReference>
<dbReference type="AlphaFoldDB" id="A0A3M7KVU6"/>
<feature type="transmembrane region" description="Helical" evidence="3">
    <location>
        <begin position="304"/>
        <end position="325"/>
    </location>
</feature>
<protein>
    <recommendedName>
        <fullName evidence="4">3-beta hydroxysteroid dehydrogenase/isomerase domain-containing protein</fullName>
    </recommendedName>
</protein>